<reference evidence="1" key="1">
    <citation type="submission" date="2024-05" db="EMBL/GenBank/DDBJ databases">
        <authorList>
            <person name="Mugo M.M."/>
            <person name="Musyoki A.M."/>
            <person name="Makumi A.M."/>
            <person name="Mutai I."/>
            <person name="Drechsel O."/>
            <person name="Kering K.K."/>
            <person name="Muturi P."/>
            <person name="Mbae C.K."/>
            <person name="Kariuki S.M."/>
        </authorList>
    </citation>
    <scope>NUCLEOTIDE SEQUENCE</scope>
</reference>
<accession>A0AAU8GIU4</accession>
<proteinExistence type="predicted"/>
<name>A0AAU8GIU4_9CAUD</name>
<organism evidence="1">
    <name type="scientific">Salmonella phage vB_SEnST11_KE23</name>
    <dbReference type="NCBI Taxonomy" id="3161174"/>
    <lineage>
        <taxon>Viruses</taxon>
        <taxon>Duplodnaviria</taxon>
        <taxon>Heunggongvirae</taxon>
        <taxon>Uroviricota</taxon>
        <taxon>Caudoviricetes</taxon>
        <taxon>Vequintavirinae</taxon>
        <taxon>Seunavirus</taxon>
    </lineage>
</organism>
<protein>
    <submittedName>
        <fullName evidence="1">Tail protein</fullName>
    </submittedName>
</protein>
<evidence type="ECO:0000313" key="1">
    <source>
        <dbReference type="EMBL" id="XCH40475.1"/>
    </source>
</evidence>
<gene>
    <name evidence="1" type="ORF">YRYPWZST_CDS0074</name>
</gene>
<sequence>MSIQNKKKVCSLGVNLDFMYTGCVLTISWADVDAHARYPDSITEYRVITNRKTLSISRWKDKRWESIIPADFTMNPLEITEEEKFMVQMLPGLNKFERELYAVSGVVARMWHNDADEEYAKKYVIEFLKDYLEW</sequence>
<dbReference type="EMBL" id="PP856722">
    <property type="protein sequence ID" value="XCH40475.1"/>
    <property type="molecule type" value="Genomic_DNA"/>
</dbReference>